<evidence type="ECO:0000256" key="1">
    <source>
        <dbReference type="SAM" id="Phobius"/>
    </source>
</evidence>
<keyword evidence="1" id="KW-0812">Transmembrane</keyword>
<dbReference type="AlphaFoldDB" id="A0A2A9D3J7"/>
<feature type="transmembrane region" description="Helical" evidence="1">
    <location>
        <begin position="214"/>
        <end position="239"/>
    </location>
</feature>
<dbReference type="RefSeq" id="WP_098470132.1">
    <property type="nucleotide sequence ID" value="NZ_PDJD01000001.1"/>
</dbReference>
<keyword evidence="3" id="KW-1185">Reference proteome</keyword>
<gene>
    <name evidence="2" type="ORF">ATL40_2904</name>
</gene>
<feature type="transmembrane region" description="Helical" evidence="1">
    <location>
        <begin position="170"/>
        <end position="193"/>
    </location>
</feature>
<organism evidence="2 3">
    <name type="scientific">Serinibacter salmoneus</name>
    <dbReference type="NCBI Taxonomy" id="556530"/>
    <lineage>
        <taxon>Bacteria</taxon>
        <taxon>Bacillati</taxon>
        <taxon>Actinomycetota</taxon>
        <taxon>Actinomycetes</taxon>
        <taxon>Micrococcales</taxon>
        <taxon>Beutenbergiaceae</taxon>
        <taxon>Serinibacter</taxon>
    </lineage>
</organism>
<protein>
    <submittedName>
        <fullName evidence="2">Uncharacterized protein</fullName>
    </submittedName>
</protein>
<dbReference type="Proteomes" id="UP000224915">
    <property type="component" value="Unassembled WGS sequence"/>
</dbReference>
<reference evidence="2 3" key="1">
    <citation type="submission" date="2017-10" db="EMBL/GenBank/DDBJ databases">
        <title>Sequencing the genomes of 1000 actinobacteria strains.</title>
        <authorList>
            <person name="Klenk H.-P."/>
        </authorList>
    </citation>
    <scope>NUCLEOTIDE SEQUENCE [LARGE SCALE GENOMIC DNA]</scope>
    <source>
        <strain evidence="2 3">DSM 21801</strain>
    </source>
</reference>
<accession>A0A2A9D3J7</accession>
<name>A0A2A9D3J7_9MICO</name>
<dbReference type="EMBL" id="PDJD01000001">
    <property type="protein sequence ID" value="PFG21277.1"/>
    <property type="molecule type" value="Genomic_DNA"/>
</dbReference>
<keyword evidence="1" id="KW-0472">Membrane</keyword>
<evidence type="ECO:0000313" key="3">
    <source>
        <dbReference type="Proteomes" id="UP000224915"/>
    </source>
</evidence>
<keyword evidence="1" id="KW-1133">Transmembrane helix</keyword>
<proteinExistence type="predicted"/>
<evidence type="ECO:0000313" key="2">
    <source>
        <dbReference type="EMBL" id="PFG21277.1"/>
    </source>
</evidence>
<feature type="transmembrane region" description="Helical" evidence="1">
    <location>
        <begin position="89"/>
        <end position="107"/>
    </location>
</feature>
<comment type="caution">
    <text evidence="2">The sequence shown here is derived from an EMBL/GenBank/DDBJ whole genome shotgun (WGS) entry which is preliminary data.</text>
</comment>
<feature type="transmembrane region" description="Helical" evidence="1">
    <location>
        <begin position="64"/>
        <end position="82"/>
    </location>
</feature>
<sequence>MTVAACVLIGLVPAVLRLLPVVSHRAGLRIVTYSGAPARRGVAGALTQQAAAGLVATVTRQHRAALAVVLALLVVGCGVTALRPPEEPVAALGVAALGVVVSLSLVLQAGREVDPLAARALRVASGAPACCVLVACAAADAAVARGASTETGVPPSAMAWVGPQWLPPGVGLASAAVLLGLFVGAGVAMLWGARGGWGPGGEPSLTRARFVDGVESATVVLAPTLALGAAGVLGALAGITR</sequence>